<dbReference type="EMBL" id="CP133217">
    <property type="protein sequence ID" value="WML85979.1"/>
    <property type="molecule type" value="Genomic_DNA"/>
</dbReference>
<dbReference type="AlphaFoldDB" id="A0AA51MLP7"/>
<accession>A0AA51MLP7</accession>
<evidence type="ECO:0000313" key="1">
    <source>
        <dbReference type="EMBL" id="WML85979.1"/>
    </source>
</evidence>
<sequence>MVEVFAFFIGSDFHLMQAEVDQINGDMQAVRRGCRTRFLHGRTVNDNEAEFAAIDNLA</sequence>
<gene>
    <name evidence="1" type="ORF">RCG00_16965</name>
</gene>
<organism evidence="1">
    <name type="scientific">Thiothrix subterranea</name>
    <dbReference type="NCBI Taxonomy" id="2735563"/>
    <lineage>
        <taxon>Bacteria</taxon>
        <taxon>Pseudomonadati</taxon>
        <taxon>Pseudomonadota</taxon>
        <taxon>Gammaproteobacteria</taxon>
        <taxon>Thiotrichales</taxon>
        <taxon>Thiotrichaceae</taxon>
        <taxon>Thiothrix</taxon>
    </lineage>
</organism>
<protein>
    <submittedName>
        <fullName evidence="1">Uncharacterized protein</fullName>
    </submittedName>
</protein>
<reference evidence="1" key="1">
    <citation type="submission" date="2023-08" db="EMBL/GenBank/DDBJ databases">
        <title>New molecular markers tilS and rpoB for phylogenetic and monitoring studies of the genus Thiothrix biodiversity.</title>
        <authorList>
            <person name="Ravin N.V."/>
            <person name="Smolyakov D."/>
            <person name="Markov N.D."/>
            <person name="Beletsky A.V."/>
            <person name="Mardanov A.V."/>
            <person name="Rudenko T.S."/>
            <person name="Grabovich M.Y."/>
        </authorList>
    </citation>
    <scope>NUCLEOTIDE SEQUENCE</scope>
    <source>
        <strain evidence="1">DNT52</strain>
    </source>
</reference>
<dbReference type="Proteomes" id="UP001229862">
    <property type="component" value="Chromosome"/>
</dbReference>
<name>A0AA51MLP7_9GAMM</name>
<proteinExistence type="predicted"/>